<evidence type="ECO:0000256" key="1">
    <source>
        <dbReference type="SAM" id="Coils"/>
    </source>
</evidence>
<reference evidence="2 3" key="1">
    <citation type="submission" date="2017-06" db="EMBL/GenBank/DDBJ databases">
        <title>A platform for efficient transgenesis in Macrostomum lignano, a flatworm model organism for stem cell research.</title>
        <authorList>
            <person name="Berezikov E."/>
        </authorList>
    </citation>
    <scope>NUCLEOTIDE SEQUENCE [LARGE SCALE GENOMIC DNA]</scope>
    <source>
        <strain evidence="2">DV1</strain>
        <tissue evidence="2">Whole organism</tissue>
    </source>
</reference>
<evidence type="ECO:0000313" key="2">
    <source>
        <dbReference type="EMBL" id="PAA47771.1"/>
    </source>
</evidence>
<keyword evidence="1" id="KW-0175">Coiled coil</keyword>
<proteinExistence type="predicted"/>
<sequence>ARPFGAIVSAVSSGLLSTALRHPSQFVQLPSRLIAAAPARQLQTSQSYSSKLSSIAVSKKNSRKEIQKVLTRIRKREREEAQQRREWQRMEEQLRQAEQAANKYDVVESVDEKK</sequence>
<feature type="coiled-coil region" evidence="1">
    <location>
        <begin position="59"/>
        <end position="110"/>
    </location>
</feature>
<dbReference type="Proteomes" id="UP000215902">
    <property type="component" value="Unassembled WGS sequence"/>
</dbReference>
<comment type="caution">
    <text evidence="2">The sequence shown here is derived from an EMBL/GenBank/DDBJ whole genome shotgun (WGS) entry which is preliminary data.</text>
</comment>
<evidence type="ECO:0000313" key="3">
    <source>
        <dbReference type="Proteomes" id="UP000215902"/>
    </source>
</evidence>
<dbReference type="EMBL" id="NIVC01004339">
    <property type="protein sequence ID" value="PAA47771.1"/>
    <property type="molecule type" value="Genomic_DNA"/>
</dbReference>
<gene>
    <name evidence="2" type="ORF">BOX15_Mlig012213g1</name>
</gene>
<dbReference type="AlphaFoldDB" id="A0A267DES2"/>
<name>A0A267DES2_9PLAT</name>
<accession>A0A267DES2</accession>
<organism evidence="2 3">
    <name type="scientific">Macrostomum lignano</name>
    <dbReference type="NCBI Taxonomy" id="282301"/>
    <lineage>
        <taxon>Eukaryota</taxon>
        <taxon>Metazoa</taxon>
        <taxon>Spiralia</taxon>
        <taxon>Lophotrochozoa</taxon>
        <taxon>Platyhelminthes</taxon>
        <taxon>Rhabditophora</taxon>
        <taxon>Macrostomorpha</taxon>
        <taxon>Macrostomida</taxon>
        <taxon>Macrostomidae</taxon>
        <taxon>Macrostomum</taxon>
    </lineage>
</organism>
<protein>
    <submittedName>
        <fullName evidence="2">Uncharacterized protein</fullName>
    </submittedName>
</protein>
<feature type="non-terminal residue" evidence="2">
    <location>
        <position position="1"/>
    </location>
</feature>
<keyword evidence="3" id="KW-1185">Reference proteome</keyword>